<proteinExistence type="predicted"/>
<protein>
    <submittedName>
        <fullName evidence="1">Response regulator</fullName>
    </submittedName>
</protein>
<organism evidence="1 2">
    <name type="scientific">Aristaeella hokkaidonensis</name>
    <dbReference type="NCBI Taxonomy" id="3046382"/>
    <lineage>
        <taxon>Bacteria</taxon>
        <taxon>Bacillati</taxon>
        <taxon>Bacillota</taxon>
        <taxon>Clostridia</taxon>
        <taxon>Eubacteriales</taxon>
        <taxon>Aristaeellaceae</taxon>
        <taxon>Aristaeella</taxon>
    </lineage>
</organism>
<accession>A0AC61N798</accession>
<sequence length="522" mass="58811">MMKVFLVDDEIAIRENLRNSFPWEEKGYQLVGEAPDGEMALPMLRDLNADILLTDIRMPFMDGIKLCEEVQRTMPWVERIILSGYDDFTYARKAISLGVKEYLLKPVTAAELEAALNRVSRQIEEKRRDRENLTALRERLSSGNQFLRDKLLASLFTDEGDSEDDAAMLRQMRELGVNLKAGCYAVIDIAFPAEGEKRISCRNALTSLAEMSGGGVYVCGAPKGARALVLGDNPEDTEERAYSFANSAMHLPELAQEKRLLISVGETVTDFRDIRQSMKGARHARHLQGPEANEERRIIGVNENNSQLQPLSETELSPLYERLQYASEEEVEPILTEYTRSLDPSLALGYLRVAGLLAARRIIQEGEGVPKEVLSDDTVEEALRTEGEEGFRLLAELLRKAIAFRNRNRAGYGDPTISRARAYLSEHYADPNLMLQDVAGEVHLSQSHFSTVFAQETGLTFTQYLTALRIGKAKELLEATEMRSSQIAQEVGYNDSHYFSYLFKKTTGMTPSEFRRNNRTGE</sequence>
<dbReference type="Proteomes" id="UP000682782">
    <property type="component" value="Chromosome"/>
</dbReference>
<gene>
    <name evidence="1" type="ORF">JYE49_01100</name>
</gene>
<name>A0AC61N798_9FIRM</name>
<evidence type="ECO:0000313" key="1">
    <source>
        <dbReference type="EMBL" id="QUC67339.1"/>
    </source>
</evidence>
<reference evidence="1" key="1">
    <citation type="submission" date="2021-01" db="EMBL/GenBank/DDBJ databases">
        <title>Complete genome sequence of Clostridiales bacterium R-7.</title>
        <authorList>
            <person name="Mahoney-Kurpe S.C."/>
            <person name="Palevich N."/>
            <person name="Koike S."/>
            <person name="Moon C.D."/>
            <person name="Attwood G.T."/>
        </authorList>
    </citation>
    <scope>NUCLEOTIDE SEQUENCE</scope>
    <source>
        <strain evidence="1">R-7</strain>
    </source>
</reference>
<evidence type="ECO:0000313" key="2">
    <source>
        <dbReference type="Proteomes" id="UP000682782"/>
    </source>
</evidence>
<dbReference type="EMBL" id="CP068393">
    <property type="protein sequence ID" value="QUC67339.1"/>
    <property type="molecule type" value="Genomic_DNA"/>
</dbReference>
<keyword evidence="2" id="KW-1185">Reference proteome</keyword>